<dbReference type="Pfam" id="PF12937">
    <property type="entry name" value="F-box-like"/>
    <property type="match status" value="1"/>
</dbReference>
<dbReference type="EMBL" id="JAAAIM010000054">
    <property type="protein sequence ID" value="KAG0296549.1"/>
    <property type="molecule type" value="Genomic_DNA"/>
</dbReference>
<name>A0ABQ7KDF0_9FUNG</name>
<comment type="caution">
    <text evidence="2">The sequence shown here is derived from an EMBL/GenBank/DDBJ whole genome shotgun (WGS) entry which is preliminary data.</text>
</comment>
<accession>A0ABQ7KDF0</accession>
<gene>
    <name evidence="2" type="ORF">BGZ96_009128</name>
</gene>
<keyword evidence="3" id="KW-1185">Reference proteome</keyword>
<evidence type="ECO:0000259" key="1">
    <source>
        <dbReference type="Pfam" id="PF12937"/>
    </source>
</evidence>
<dbReference type="InterPro" id="IPR036047">
    <property type="entry name" value="F-box-like_dom_sf"/>
</dbReference>
<reference evidence="2 3" key="1">
    <citation type="journal article" date="2020" name="Fungal Divers.">
        <title>Resolving the Mortierellaceae phylogeny through synthesis of multi-gene phylogenetics and phylogenomics.</title>
        <authorList>
            <person name="Vandepol N."/>
            <person name="Liber J."/>
            <person name="Desiro A."/>
            <person name="Na H."/>
            <person name="Kennedy M."/>
            <person name="Barry K."/>
            <person name="Grigoriev I.V."/>
            <person name="Miller A.N."/>
            <person name="O'Donnell K."/>
            <person name="Stajich J.E."/>
            <person name="Bonito G."/>
        </authorList>
    </citation>
    <scope>NUCLEOTIDE SEQUENCE [LARGE SCALE GENOMIC DNA]</scope>
    <source>
        <strain evidence="2 3">AD045</strain>
    </source>
</reference>
<proteinExistence type="predicted"/>
<dbReference type="Proteomes" id="UP001194696">
    <property type="component" value="Unassembled WGS sequence"/>
</dbReference>
<organism evidence="2 3">
    <name type="scientific">Linnemannia gamsii</name>
    <dbReference type="NCBI Taxonomy" id="64522"/>
    <lineage>
        <taxon>Eukaryota</taxon>
        <taxon>Fungi</taxon>
        <taxon>Fungi incertae sedis</taxon>
        <taxon>Mucoromycota</taxon>
        <taxon>Mortierellomycotina</taxon>
        <taxon>Mortierellomycetes</taxon>
        <taxon>Mortierellales</taxon>
        <taxon>Mortierellaceae</taxon>
        <taxon>Linnemannia</taxon>
    </lineage>
</organism>
<dbReference type="SUPFAM" id="SSF81383">
    <property type="entry name" value="F-box domain"/>
    <property type="match status" value="1"/>
</dbReference>
<dbReference type="InterPro" id="IPR001810">
    <property type="entry name" value="F-box_dom"/>
</dbReference>
<dbReference type="Gene3D" id="1.20.1280.50">
    <property type="match status" value="1"/>
</dbReference>
<feature type="domain" description="F-box" evidence="1">
    <location>
        <begin position="100"/>
        <end position="133"/>
    </location>
</feature>
<evidence type="ECO:0000313" key="2">
    <source>
        <dbReference type="EMBL" id="KAG0296549.1"/>
    </source>
</evidence>
<protein>
    <recommendedName>
        <fullName evidence="1">F-box domain-containing protein</fullName>
    </recommendedName>
</protein>
<sequence>MWSRVWSWTLWHRRRKEHKLEVLRQQQQQVLRKGASEEGDIVSLDPALLDQLRNLGLLVDVEQLIQEMDSASYHPLPSLEGLSVKNGYFLSPKNEISLCEILELIFSYLDDNTVCHSAVLVCRQWRLLSQGRLLREVYWQEDWNSSRKQRAALRLPGAARLYCCLPFYTEEENNGGKNTICHFLAQLEAQYQKQLAHWKHRSAPNRANHNKQPSTLWSWKTTAQPRTMPTLFNFAPLRELHIFLDFNHGKPFNTLTFPRSLTTLSIVIRFAFYSEFDLSRILRSCTLLENLLVETYETPGVTLTWATPFVSTTAITPTSANLTTGLPLRSLVLSHVMLAQPYLENLLPHTPDLKELKLKGMMGFCTGKYDWTRLASCLRTNSIILDNAHFSMSDTEMMPEEIEHFLTEVHSQSTRELTLWARDTSRSLPLPQISSTDTSVNLITLYILRPSRLRFIMRIWIFLVEENILAWARIWTTEPWTSSSTCYQLPLPLPVLLLFLKSGVAVASVHYTSTFSVPRSTISNVPFKVGLFMATSPESAHFSRNCTSVSHKKIDTQGRVVWISRQDSVCLVG</sequence>
<evidence type="ECO:0000313" key="3">
    <source>
        <dbReference type="Proteomes" id="UP001194696"/>
    </source>
</evidence>